<reference evidence="4" key="1">
    <citation type="journal article" date="2023" name="Mol. Phylogenet. Evol.">
        <title>Genome-scale phylogeny and comparative genomics of the fungal order Sordariales.</title>
        <authorList>
            <person name="Hensen N."/>
            <person name="Bonometti L."/>
            <person name="Westerberg I."/>
            <person name="Brannstrom I.O."/>
            <person name="Guillou S."/>
            <person name="Cros-Aarteil S."/>
            <person name="Calhoun S."/>
            <person name="Haridas S."/>
            <person name="Kuo A."/>
            <person name="Mondo S."/>
            <person name="Pangilinan J."/>
            <person name="Riley R."/>
            <person name="LaButti K."/>
            <person name="Andreopoulos B."/>
            <person name="Lipzen A."/>
            <person name="Chen C."/>
            <person name="Yan M."/>
            <person name="Daum C."/>
            <person name="Ng V."/>
            <person name="Clum A."/>
            <person name="Steindorff A."/>
            <person name="Ohm R.A."/>
            <person name="Martin F."/>
            <person name="Silar P."/>
            <person name="Natvig D.O."/>
            <person name="Lalanne C."/>
            <person name="Gautier V."/>
            <person name="Ament-Velasquez S.L."/>
            <person name="Kruys A."/>
            <person name="Hutchinson M.I."/>
            <person name="Powell A.J."/>
            <person name="Barry K."/>
            <person name="Miller A.N."/>
            <person name="Grigoriev I.V."/>
            <person name="Debuchy R."/>
            <person name="Gladieux P."/>
            <person name="Hiltunen Thoren M."/>
            <person name="Johannesson H."/>
        </authorList>
    </citation>
    <scope>NUCLEOTIDE SEQUENCE</scope>
    <source>
        <strain evidence="4">CBS 892.96</strain>
    </source>
</reference>
<dbReference type="EMBL" id="MU866151">
    <property type="protein sequence ID" value="KAK4177952.1"/>
    <property type="molecule type" value="Genomic_DNA"/>
</dbReference>
<dbReference type="GO" id="GO:0005737">
    <property type="term" value="C:cytoplasm"/>
    <property type="evidence" value="ECO:0007669"/>
    <property type="project" value="TreeGrafter"/>
</dbReference>
<evidence type="ECO:0000313" key="4">
    <source>
        <dbReference type="EMBL" id="KAK4177952.1"/>
    </source>
</evidence>
<evidence type="ECO:0000256" key="2">
    <source>
        <dbReference type="SAM" id="MobiDB-lite"/>
    </source>
</evidence>
<accession>A0AAN7AA08</accession>
<dbReference type="InterPro" id="IPR029058">
    <property type="entry name" value="AB_hydrolase_fold"/>
</dbReference>
<evidence type="ECO:0000259" key="3">
    <source>
        <dbReference type="Pfam" id="PF02230"/>
    </source>
</evidence>
<dbReference type="Pfam" id="PF02230">
    <property type="entry name" value="Abhydrolase_2"/>
    <property type="match status" value="1"/>
</dbReference>
<evidence type="ECO:0000313" key="5">
    <source>
        <dbReference type="Proteomes" id="UP001302321"/>
    </source>
</evidence>
<dbReference type="GO" id="GO:0008474">
    <property type="term" value="F:palmitoyl-(protein) hydrolase activity"/>
    <property type="evidence" value="ECO:0007669"/>
    <property type="project" value="TreeGrafter"/>
</dbReference>
<organism evidence="4 5">
    <name type="scientific">Triangularia setosa</name>
    <dbReference type="NCBI Taxonomy" id="2587417"/>
    <lineage>
        <taxon>Eukaryota</taxon>
        <taxon>Fungi</taxon>
        <taxon>Dikarya</taxon>
        <taxon>Ascomycota</taxon>
        <taxon>Pezizomycotina</taxon>
        <taxon>Sordariomycetes</taxon>
        <taxon>Sordariomycetidae</taxon>
        <taxon>Sordariales</taxon>
        <taxon>Podosporaceae</taxon>
        <taxon>Triangularia</taxon>
    </lineage>
</organism>
<dbReference type="InterPro" id="IPR050565">
    <property type="entry name" value="LYPA1-2/EST-like"/>
</dbReference>
<dbReference type="AlphaFoldDB" id="A0AAN7AA08"/>
<dbReference type="GO" id="GO:0052689">
    <property type="term" value="F:carboxylic ester hydrolase activity"/>
    <property type="evidence" value="ECO:0007669"/>
    <property type="project" value="TreeGrafter"/>
</dbReference>
<dbReference type="Gene3D" id="3.40.50.1820">
    <property type="entry name" value="alpha/beta hydrolase"/>
    <property type="match status" value="1"/>
</dbReference>
<gene>
    <name evidence="4" type="ORF">QBC36DRAFT_377251</name>
</gene>
<comment type="caution">
    <text evidence="4">The sequence shown here is derived from an EMBL/GenBank/DDBJ whole genome shotgun (WGS) entry which is preliminary data.</text>
</comment>
<comment type="similarity">
    <text evidence="1">Belongs to the AB hydrolase superfamily. AB hydrolase 2 family.</text>
</comment>
<keyword evidence="5" id="KW-1185">Reference proteome</keyword>
<dbReference type="Proteomes" id="UP001302321">
    <property type="component" value="Unassembled WGS sequence"/>
</dbReference>
<protein>
    <submittedName>
        <fullName evidence="4">Alpha/Beta hydrolase protein</fullName>
    </submittedName>
</protein>
<dbReference type="PANTHER" id="PTHR10655">
    <property type="entry name" value="LYSOPHOSPHOLIPASE-RELATED"/>
    <property type="match status" value="1"/>
</dbReference>
<feature type="domain" description="Phospholipase/carboxylesterase/thioesterase" evidence="3">
    <location>
        <begin position="26"/>
        <end position="149"/>
    </location>
</feature>
<keyword evidence="4" id="KW-0378">Hydrolase</keyword>
<evidence type="ECO:0000256" key="1">
    <source>
        <dbReference type="ARBA" id="ARBA00006499"/>
    </source>
</evidence>
<dbReference type="PANTHER" id="PTHR10655:SF67">
    <property type="entry name" value="PHOSPHOLIPASE_CARBOXYLESTERASE SUPERFAMILY (AFU_ORTHOLOGUE AFUA_5G09340)"/>
    <property type="match status" value="1"/>
</dbReference>
<dbReference type="SUPFAM" id="SSF53474">
    <property type="entry name" value="alpha/beta-Hydrolases"/>
    <property type="match status" value="1"/>
</dbReference>
<sequence>MPPKIPTPSDFAGFPSLQIHAPDPPESTTTFLIVLHGLGDNPVSFSNFPQSLNLPSTYALTVRGVSPLPPSLLPEPAPRDGCFHWGDDLVLDERSGELDRDPGFEKARRVVLEDLIGGVIVDKLGWEWGDVMIFGFGQGGSLGLGLASELRRGEGGRVEEVTEEEGGKEKRRELKGVVSIGGALPGSMVPTVSKREKVRTPALVMCGQGSEVIDEDAEERLKEEFENVRVVRWKGRRDDGMPRCREEVLPMMEFFAERLKQY</sequence>
<name>A0AAN7AA08_9PEZI</name>
<proteinExistence type="inferred from homology"/>
<feature type="region of interest" description="Disordered" evidence="2">
    <location>
        <begin position="1"/>
        <end position="20"/>
    </location>
</feature>
<dbReference type="InterPro" id="IPR003140">
    <property type="entry name" value="PLipase/COase/thioEstase"/>
</dbReference>
<reference evidence="4" key="2">
    <citation type="submission" date="2023-05" db="EMBL/GenBank/DDBJ databases">
        <authorList>
            <consortium name="Lawrence Berkeley National Laboratory"/>
            <person name="Steindorff A."/>
            <person name="Hensen N."/>
            <person name="Bonometti L."/>
            <person name="Westerberg I."/>
            <person name="Brannstrom I.O."/>
            <person name="Guillou S."/>
            <person name="Cros-Aarteil S."/>
            <person name="Calhoun S."/>
            <person name="Haridas S."/>
            <person name="Kuo A."/>
            <person name="Mondo S."/>
            <person name="Pangilinan J."/>
            <person name="Riley R."/>
            <person name="Labutti K."/>
            <person name="Andreopoulos B."/>
            <person name="Lipzen A."/>
            <person name="Chen C."/>
            <person name="Yanf M."/>
            <person name="Daum C."/>
            <person name="Ng V."/>
            <person name="Clum A."/>
            <person name="Ohm R."/>
            <person name="Martin F."/>
            <person name="Silar P."/>
            <person name="Natvig D."/>
            <person name="Lalanne C."/>
            <person name="Gautier V."/>
            <person name="Ament-Velasquez S.L."/>
            <person name="Kruys A."/>
            <person name="Hutchinson M.I."/>
            <person name="Powell A.J."/>
            <person name="Barry K."/>
            <person name="Miller A.N."/>
            <person name="Grigoriev I.V."/>
            <person name="Debuchy R."/>
            <person name="Gladieux P."/>
            <person name="Thoren M.H."/>
            <person name="Johannesson H."/>
        </authorList>
    </citation>
    <scope>NUCLEOTIDE SEQUENCE</scope>
    <source>
        <strain evidence="4">CBS 892.96</strain>
    </source>
</reference>